<protein>
    <submittedName>
        <fullName evidence="1">Uncharacterized protein</fullName>
    </submittedName>
</protein>
<dbReference type="AlphaFoldDB" id="A0A6V8MUD6"/>
<accession>A0A6V8MUD6</accession>
<gene>
    <name evidence="1" type="ORF">GMPD_17170</name>
</gene>
<comment type="caution">
    <text evidence="1">The sequence shown here is derived from an EMBL/GenBank/DDBJ whole genome shotgun (WGS) entry which is preliminary data.</text>
</comment>
<reference evidence="2" key="1">
    <citation type="submission" date="2020-06" db="EMBL/GenBank/DDBJ databases">
        <title>Draft genomic sequecing of Geomonas sp. Red736.</title>
        <authorList>
            <person name="Itoh H."/>
            <person name="Xu Z.X."/>
            <person name="Ushijima N."/>
            <person name="Masuda Y."/>
            <person name="Shiratori Y."/>
            <person name="Senoo K."/>
        </authorList>
    </citation>
    <scope>NUCLEOTIDE SEQUENCE [LARGE SCALE GENOMIC DNA]</scope>
    <source>
        <strain evidence="2">Red736</strain>
    </source>
</reference>
<name>A0A6V8MUD6_9BACT</name>
<dbReference type="Proteomes" id="UP000568888">
    <property type="component" value="Unassembled WGS sequence"/>
</dbReference>
<dbReference type="EMBL" id="BLXY01000002">
    <property type="protein sequence ID" value="GFO63798.1"/>
    <property type="molecule type" value="Genomic_DNA"/>
</dbReference>
<evidence type="ECO:0000313" key="2">
    <source>
        <dbReference type="Proteomes" id="UP000568888"/>
    </source>
</evidence>
<proteinExistence type="predicted"/>
<sequence>MTGALRLPVEGETGEACRGGACGSRARAGFRRKIGALRGRFRFRGRASVRVNRPDMACCMFGQIIQKFRIIF</sequence>
<evidence type="ECO:0000313" key="1">
    <source>
        <dbReference type="EMBL" id="GFO63798.1"/>
    </source>
</evidence>
<organism evidence="1 2">
    <name type="scientific">Geomonas paludis</name>
    <dbReference type="NCBI Taxonomy" id="2740185"/>
    <lineage>
        <taxon>Bacteria</taxon>
        <taxon>Pseudomonadati</taxon>
        <taxon>Thermodesulfobacteriota</taxon>
        <taxon>Desulfuromonadia</taxon>
        <taxon>Geobacterales</taxon>
        <taxon>Geobacteraceae</taxon>
        <taxon>Geomonas</taxon>
    </lineage>
</organism>